<keyword evidence="2" id="KW-0464">Manganese</keyword>
<dbReference type="InterPro" id="IPR002933">
    <property type="entry name" value="Peptidase_M20"/>
</dbReference>
<dbReference type="PATRIC" id="fig|1121318.3.peg.49"/>
<feature type="domain" description="Peptidase M20 dimerisation" evidence="3">
    <location>
        <begin position="185"/>
        <end position="276"/>
    </location>
</feature>
<organism evidence="4 5">
    <name type="scientific">Clostridium homopropionicum DSM 5847</name>
    <dbReference type="NCBI Taxonomy" id="1121318"/>
    <lineage>
        <taxon>Bacteria</taxon>
        <taxon>Bacillati</taxon>
        <taxon>Bacillota</taxon>
        <taxon>Clostridia</taxon>
        <taxon>Eubacteriales</taxon>
        <taxon>Clostridiaceae</taxon>
        <taxon>Clostridium</taxon>
    </lineage>
</organism>
<dbReference type="CDD" id="cd03886">
    <property type="entry name" value="M20_Acy1"/>
    <property type="match status" value="1"/>
</dbReference>
<dbReference type="AlphaFoldDB" id="A0A0L6ZEG7"/>
<feature type="binding site" evidence="2">
    <location>
        <position position="161"/>
    </location>
    <ligand>
        <name>Mn(2+)</name>
        <dbReference type="ChEBI" id="CHEBI:29035"/>
        <label>2</label>
    </ligand>
</feature>
<dbReference type="PANTHER" id="PTHR11014">
    <property type="entry name" value="PEPTIDASE M20 FAMILY MEMBER"/>
    <property type="match status" value="1"/>
</dbReference>
<dbReference type="RefSeq" id="WP_052219665.1">
    <property type="nucleotide sequence ID" value="NZ_LHUR01000005.1"/>
</dbReference>
<dbReference type="PANTHER" id="PTHR11014:SF63">
    <property type="entry name" value="METALLOPEPTIDASE, PUTATIVE (AFU_ORTHOLOGUE AFUA_6G09600)-RELATED"/>
    <property type="match status" value="1"/>
</dbReference>
<dbReference type="PIRSF" id="PIRSF005962">
    <property type="entry name" value="Pept_M20D_amidohydro"/>
    <property type="match status" value="1"/>
</dbReference>
<name>A0A0L6ZEG7_9CLOT</name>
<dbReference type="Gene3D" id="3.30.70.360">
    <property type="match status" value="1"/>
</dbReference>
<dbReference type="EC" id="3.-.-.-" evidence="4"/>
<evidence type="ECO:0000256" key="2">
    <source>
        <dbReference type="PIRSR" id="PIRSR005962-1"/>
    </source>
</evidence>
<keyword evidence="5" id="KW-1185">Reference proteome</keyword>
<feature type="binding site" evidence="2">
    <location>
        <position position="135"/>
    </location>
    <ligand>
        <name>Mn(2+)</name>
        <dbReference type="ChEBI" id="CHEBI:29035"/>
        <label>2</label>
    </ligand>
</feature>
<feature type="binding site" evidence="2">
    <location>
        <position position="361"/>
    </location>
    <ligand>
        <name>Mn(2+)</name>
        <dbReference type="ChEBI" id="CHEBI:29035"/>
        <label>2</label>
    </ligand>
</feature>
<evidence type="ECO:0000313" key="4">
    <source>
        <dbReference type="EMBL" id="KOA21379.1"/>
    </source>
</evidence>
<protein>
    <submittedName>
        <fullName evidence="4">Putative hydrolase YxeP</fullName>
        <ecNumber evidence="4">3.-.-.-</ecNumber>
    </submittedName>
</protein>
<keyword evidence="1 4" id="KW-0378">Hydrolase</keyword>
<dbReference type="InterPro" id="IPR011650">
    <property type="entry name" value="Peptidase_M20_dimer"/>
</dbReference>
<evidence type="ECO:0000256" key="1">
    <source>
        <dbReference type="ARBA" id="ARBA00022801"/>
    </source>
</evidence>
<reference evidence="5" key="1">
    <citation type="submission" date="2015-08" db="EMBL/GenBank/DDBJ databases">
        <title>Genome sequence of the strict anaerobe Clostridium homopropionicum LuHBu1 (DSM 5847T).</title>
        <authorList>
            <person name="Poehlein A."/>
            <person name="Beck M."/>
            <person name="Schiel-Bengelsdorf B."/>
            <person name="Bengelsdorf F.R."/>
            <person name="Daniel R."/>
            <person name="Duerre P."/>
        </authorList>
    </citation>
    <scope>NUCLEOTIDE SEQUENCE [LARGE SCALE GENOMIC DNA]</scope>
    <source>
        <strain evidence="5">DSM 5847</strain>
    </source>
</reference>
<dbReference type="EMBL" id="LHUR01000005">
    <property type="protein sequence ID" value="KOA21379.1"/>
    <property type="molecule type" value="Genomic_DNA"/>
</dbReference>
<dbReference type="InterPro" id="IPR036264">
    <property type="entry name" value="Bact_exopeptidase_dim_dom"/>
</dbReference>
<dbReference type="Pfam" id="PF07687">
    <property type="entry name" value="M20_dimer"/>
    <property type="match status" value="1"/>
</dbReference>
<dbReference type="Pfam" id="PF01546">
    <property type="entry name" value="Peptidase_M20"/>
    <property type="match status" value="1"/>
</dbReference>
<dbReference type="InterPro" id="IPR017439">
    <property type="entry name" value="Amidohydrolase"/>
</dbReference>
<comment type="cofactor">
    <cofactor evidence="2">
        <name>Mn(2+)</name>
        <dbReference type="ChEBI" id="CHEBI:29035"/>
    </cofactor>
    <text evidence="2">The Mn(2+) ion enhances activity.</text>
</comment>
<evidence type="ECO:0000259" key="3">
    <source>
        <dbReference type="Pfam" id="PF07687"/>
    </source>
</evidence>
<dbReference type="SUPFAM" id="SSF53187">
    <property type="entry name" value="Zn-dependent exopeptidases"/>
    <property type="match status" value="1"/>
</dbReference>
<dbReference type="GO" id="GO:0050118">
    <property type="term" value="F:N-acetyldiaminopimelate deacetylase activity"/>
    <property type="evidence" value="ECO:0007669"/>
    <property type="project" value="UniProtKB-ARBA"/>
</dbReference>
<dbReference type="GO" id="GO:0019877">
    <property type="term" value="P:diaminopimelate biosynthetic process"/>
    <property type="evidence" value="ECO:0007669"/>
    <property type="project" value="UniProtKB-ARBA"/>
</dbReference>
<dbReference type="Gene3D" id="3.40.630.10">
    <property type="entry name" value="Zn peptidases"/>
    <property type="match status" value="1"/>
</dbReference>
<dbReference type="NCBIfam" id="TIGR01891">
    <property type="entry name" value="amidohydrolases"/>
    <property type="match status" value="1"/>
</dbReference>
<evidence type="ECO:0000313" key="5">
    <source>
        <dbReference type="Proteomes" id="UP000037043"/>
    </source>
</evidence>
<dbReference type="SUPFAM" id="SSF55031">
    <property type="entry name" value="Bacterial exopeptidase dimerisation domain"/>
    <property type="match status" value="1"/>
</dbReference>
<gene>
    <name evidence="4" type="primary">yxeP</name>
    <name evidence="4" type="ORF">CLHOM_00500</name>
</gene>
<comment type="caution">
    <text evidence="4">The sequence shown here is derived from an EMBL/GenBank/DDBJ whole genome shotgun (WGS) entry which is preliminary data.</text>
</comment>
<feature type="binding site" evidence="2">
    <location>
        <position position="99"/>
    </location>
    <ligand>
        <name>Mn(2+)</name>
        <dbReference type="ChEBI" id="CHEBI:29035"/>
        <label>2</label>
    </ligand>
</feature>
<dbReference type="FunFam" id="3.30.70.360:FF:000001">
    <property type="entry name" value="N-acetyldiaminopimelate deacetylase"/>
    <property type="match status" value="1"/>
</dbReference>
<feature type="binding site" evidence="2">
    <location>
        <position position="101"/>
    </location>
    <ligand>
        <name>Mn(2+)</name>
        <dbReference type="ChEBI" id="CHEBI:29035"/>
        <label>2</label>
    </ligand>
</feature>
<dbReference type="Proteomes" id="UP000037043">
    <property type="component" value="Unassembled WGS sequence"/>
</dbReference>
<keyword evidence="2" id="KW-0479">Metal-binding</keyword>
<accession>A0A0L6ZEG7</accession>
<sequence length="389" mass="43151">MNFLNRAKDIQNELIDIRREFHQNPELDFNLSWTVVRIKKFLEAEGIEYKETSRNGICGLIKGKGEKTIGIRADIDALPMEDKKSCEYSSKTKGRMHACGHDVHTTILLGAAKILNSIKEQLNGNVKLIFEPAEETTGGAIHMVEEGVLENPRVDAIIGLHVEPYIEVGKIGIKRDVVNAASNPFDLKIIGKGGHGAYPHSNIDPIVISANVITAFQNIISREIPPTDPAVISICTIHGGTASNIIPDEVELSGIIRTMTLEHREYVTRRFKEIAEGISSSMRGRCEIDITEGYPCLYNDDNMVDVLKKSAEEVIGDENIVKLQKPAMGVESFAYFSLERPSAFYFLGIRNEKKGIVNPLHSNLFDVDEDCIPVGVAIQCETAFNFLNN</sequence>
<dbReference type="STRING" id="36844.SAMN04488501_105176"/>
<proteinExistence type="predicted"/>
<dbReference type="GO" id="GO:0046872">
    <property type="term" value="F:metal ion binding"/>
    <property type="evidence" value="ECO:0007669"/>
    <property type="project" value="UniProtKB-KW"/>
</dbReference>